<dbReference type="GO" id="GO:1904158">
    <property type="term" value="P:axonemal central apparatus assembly"/>
    <property type="evidence" value="ECO:0007669"/>
    <property type="project" value="TreeGrafter"/>
</dbReference>
<evidence type="ECO:0000313" key="1">
    <source>
        <dbReference type="EMBL" id="CAD0196034.1"/>
    </source>
</evidence>
<evidence type="ECO:0000313" key="2">
    <source>
        <dbReference type="Proteomes" id="UP001154114"/>
    </source>
</evidence>
<dbReference type="EMBL" id="LR824007">
    <property type="protein sequence ID" value="CAD0196034.1"/>
    <property type="molecule type" value="Genomic_DNA"/>
</dbReference>
<name>A0A9N8PZQ9_CHRIL</name>
<dbReference type="InterPro" id="IPR033305">
    <property type="entry name" value="Hydin-like"/>
</dbReference>
<dbReference type="AlphaFoldDB" id="A0A9N8PZQ9"/>
<dbReference type="GO" id="GO:0003341">
    <property type="term" value="P:cilium movement"/>
    <property type="evidence" value="ECO:0007669"/>
    <property type="project" value="TreeGrafter"/>
</dbReference>
<protein>
    <submittedName>
        <fullName evidence="1">Uncharacterized protein</fullName>
    </submittedName>
</protein>
<reference evidence="1" key="1">
    <citation type="submission" date="2021-12" db="EMBL/GenBank/DDBJ databases">
        <authorList>
            <person name="King R."/>
        </authorList>
    </citation>
    <scope>NUCLEOTIDE SEQUENCE</scope>
</reference>
<dbReference type="PANTHER" id="PTHR23053">
    <property type="entry name" value="DLEC1 DELETED IN LUNG AND ESOPHAGEAL CANCER 1"/>
    <property type="match status" value="1"/>
</dbReference>
<dbReference type="Proteomes" id="UP001154114">
    <property type="component" value="Chromosome 4"/>
</dbReference>
<dbReference type="GO" id="GO:0005930">
    <property type="term" value="C:axoneme"/>
    <property type="evidence" value="ECO:0007669"/>
    <property type="project" value="TreeGrafter"/>
</dbReference>
<keyword evidence="2" id="KW-1185">Reference proteome</keyword>
<dbReference type="PANTHER" id="PTHR23053:SF0">
    <property type="entry name" value="HYDROCEPHALUS-INDUCING PROTEIN HOMOLOG"/>
    <property type="match status" value="1"/>
</dbReference>
<dbReference type="InterPro" id="IPR013783">
    <property type="entry name" value="Ig-like_fold"/>
</dbReference>
<gene>
    <name evidence="1" type="ORF">CINC_LOCUS10329</name>
</gene>
<accession>A0A9N8PZQ9</accession>
<dbReference type="Gene3D" id="2.60.40.10">
    <property type="entry name" value="Immunoglobulins"/>
    <property type="match status" value="3"/>
</dbReference>
<organism evidence="1 2">
    <name type="scientific">Chrysodeixis includens</name>
    <name type="common">Soybean looper</name>
    <name type="synonym">Pseudoplusia includens</name>
    <dbReference type="NCBI Taxonomy" id="689277"/>
    <lineage>
        <taxon>Eukaryota</taxon>
        <taxon>Metazoa</taxon>
        <taxon>Ecdysozoa</taxon>
        <taxon>Arthropoda</taxon>
        <taxon>Hexapoda</taxon>
        <taxon>Insecta</taxon>
        <taxon>Pterygota</taxon>
        <taxon>Neoptera</taxon>
        <taxon>Endopterygota</taxon>
        <taxon>Lepidoptera</taxon>
        <taxon>Glossata</taxon>
        <taxon>Ditrysia</taxon>
        <taxon>Noctuoidea</taxon>
        <taxon>Noctuidae</taxon>
        <taxon>Plusiinae</taxon>
        <taxon>Chrysodeixis</taxon>
    </lineage>
</organism>
<sequence>MKLVRYDVLSSDEHERVYTRIFYDEIQALVADESLHFQNTHFTVTPITGKLWPNKSTELAITFCPKEIGEFSAIVYLDIDGCLDRLRLKLVGISIPPSINLNIETLDMDCVYINKTYNYEVVAINKGHINGVIVYKEVPTLFGSTITCTPEMNCLRPGDKEIFIITFCNSNQGPFFEEINFYIRDTDVVLKLYLKGEVIYPSLTFSIPCLDFGIVSVGVPKTMELDVINESVVQVSGTLKISSDGPEISSITLTDYAVAEKPKPDIPQWPREFKIDPCKVDIDPESRVSIKVTLIANLVRANQTSLELELEKSDSPPIIVPVMFNAMVPEITPAPDIKLRACFLNFPYENEIVISSNNITGYFTLEESLEENPLQVNVGLKEGFIKPNSQICFPVTILTNSLGGQNYGVR</sequence>
<proteinExistence type="predicted"/>
<dbReference type="OrthoDB" id="442692at2759"/>